<feature type="compositionally biased region" description="Polar residues" evidence="1">
    <location>
        <begin position="284"/>
        <end position="295"/>
    </location>
</feature>
<feature type="region of interest" description="Disordered" evidence="1">
    <location>
        <begin position="381"/>
        <end position="402"/>
    </location>
</feature>
<feature type="region of interest" description="Disordered" evidence="1">
    <location>
        <begin position="164"/>
        <end position="189"/>
    </location>
</feature>
<dbReference type="EMBL" id="CAXKWB010120418">
    <property type="protein sequence ID" value="CAL4236648.1"/>
    <property type="molecule type" value="Genomic_DNA"/>
</dbReference>
<dbReference type="Proteomes" id="UP001497623">
    <property type="component" value="Unassembled WGS sequence"/>
</dbReference>
<feature type="compositionally biased region" description="Polar residues" evidence="1">
    <location>
        <begin position="323"/>
        <end position="336"/>
    </location>
</feature>
<feature type="non-terminal residue" evidence="2">
    <location>
        <position position="1"/>
    </location>
</feature>
<comment type="caution">
    <text evidence="2">The sequence shown here is derived from an EMBL/GenBank/DDBJ whole genome shotgun (WGS) entry which is preliminary data.</text>
</comment>
<feature type="compositionally biased region" description="Basic and acidic residues" evidence="1">
    <location>
        <begin position="178"/>
        <end position="189"/>
    </location>
</feature>
<evidence type="ECO:0000313" key="2">
    <source>
        <dbReference type="EMBL" id="CAL4236648.1"/>
    </source>
</evidence>
<evidence type="ECO:0000256" key="1">
    <source>
        <dbReference type="SAM" id="MobiDB-lite"/>
    </source>
</evidence>
<sequence length="422" mass="47565">EFACKMKTNNIVNKMKTFAFWLLVFNSYITFSNSVSIITASNKPSRVHVSSPTYSQSNKKGLPSSIIISTSFGISNRPKPVEANTVSGDSRLQVISAVEENRGTGQIGVRDKIKFYRLECSKGRTCSSIIPARTTTPPPMRASRFSKEQLRQYFRLFNPYDKDFESRGSAPPINNLNKNERPGNKREQRHYDNYWPGSNYRPQLQQSVQSLPSRAKVVKYETLPSNPRISPELDFPTRKPARQHIESTTRPWWEEIDSVYPDSDNESDKILYPNIPPRPISRPVTHQPQHLSQHSTGKKGSWRRYGSSTVSQLDRNTGEWVKVSSSNTKLDGSAPSSRPLGTRDEVYKASAALTVLGVSDREPHSAFSDSTAHKPHTVLVQSADPDKPPHKIETDERPNIPATQSGITFTVFRPKPSTSHIW</sequence>
<evidence type="ECO:0000313" key="3">
    <source>
        <dbReference type="Proteomes" id="UP001497623"/>
    </source>
</evidence>
<dbReference type="AlphaFoldDB" id="A0AAV2STM3"/>
<accession>A0AAV2STM3</accession>
<feature type="region of interest" description="Disordered" evidence="1">
    <location>
        <begin position="263"/>
        <end position="343"/>
    </location>
</feature>
<organism evidence="2 3">
    <name type="scientific">Meganyctiphanes norvegica</name>
    <name type="common">Northern krill</name>
    <name type="synonym">Thysanopoda norvegica</name>
    <dbReference type="NCBI Taxonomy" id="48144"/>
    <lineage>
        <taxon>Eukaryota</taxon>
        <taxon>Metazoa</taxon>
        <taxon>Ecdysozoa</taxon>
        <taxon>Arthropoda</taxon>
        <taxon>Crustacea</taxon>
        <taxon>Multicrustacea</taxon>
        <taxon>Malacostraca</taxon>
        <taxon>Eumalacostraca</taxon>
        <taxon>Eucarida</taxon>
        <taxon>Euphausiacea</taxon>
        <taxon>Euphausiidae</taxon>
        <taxon>Meganyctiphanes</taxon>
    </lineage>
</organism>
<name>A0AAV2STM3_MEGNR</name>
<feature type="compositionally biased region" description="Polar residues" evidence="1">
    <location>
        <begin position="306"/>
        <end position="315"/>
    </location>
</feature>
<proteinExistence type="predicted"/>
<protein>
    <submittedName>
        <fullName evidence="2">Uncharacterized protein</fullName>
    </submittedName>
</protein>
<keyword evidence="3" id="KW-1185">Reference proteome</keyword>
<reference evidence="2 3" key="1">
    <citation type="submission" date="2024-05" db="EMBL/GenBank/DDBJ databases">
        <authorList>
            <person name="Wallberg A."/>
        </authorList>
    </citation>
    <scope>NUCLEOTIDE SEQUENCE [LARGE SCALE GENOMIC DNA]</scope>
</reference>
<feature type="compositionally biased region" description="Basic and acidic residues" evidence="1">
    <location>
        <begin position="384"/>
        <end position="398"/>
    </location>
</feature>
<gene>
    <name evidence="2" type="ORF">MNOR_LOCUS40306</name>
</gene>